<protein>
    <submittedName>
        <fullName evidence="3">Uncharacterized protein</fullName>
    </submittedName>
</protein>
<keyword evidence="2" id="KW-0812">Transmembrane</keyword>
<proteinExistence type="predicted"/>
<keyword evidence="2" id="KW-0472">Membrane</keyword>
<evidence type="ECO:0000256" key="2">
    <source>
        <dbReference type="SAM" id="Phobius"/>
    </source>
</evidence>
<feature type="region of interest" description="Disordered" evidence="1">
    <location>
        <begin position="281"/>
        <end position="321"/>
    </location>
</feature>
<name>A0A8H7Y8A8_PSICU</name>
<organism evidence="3">
    <name type="scientific">Psilocybe cubensis</name>
    <name type="common">Psychedelic mushroom</name>
    <name type="synonym">Stropharia cubensis</name>
    <dbReference type="NCBI Taxonomy" id="181762"/>
    <lineage>
        <taxon>Eukaryota</taxon>
        <taxon>Fungi</taxon>
        <taxon>Dikarya</taxon>
        <taxon>Basidiomycota</taxon>
        <taxon>Agaricomycotina</taxon>
        <taxon>Agaricomycetes</taxon>
        <taxon>Agaricomycetidae</taxon>
        <taxon>Agaricales</taxon>
        <taxon>Agaricineae</taxon>
        <taxon>Strophariaceae</taxon>
        <taxon>Psilocybe</taxon>
    </lineage>
</organism>
<feature type="transmembrane region" description="Helical" evidence="2">
    <location>
        <begin position="21"/>
        <end position="41"/>
    </location>
</feature>
<evidence type="ECO:0000256" key="1">
    <source>
        <dbReference type="SAM" id="MobiDB-lite"/>
    </source>
</evidence>
<feature type="transmembrane region" description="Helical" evidence="2">
    <location>
        <begin position="150"/>
        <end position="171"/>
    </location>
</feature>
<comment type="caution">
    <text evidence="3">The sequence shown here is derived from an EMBL/GenBank/DDBJ whole genome shotgun (WGS) entry which is preliminary data.</text>
</comment>
<dbReference type="EMBL" id="JAFIQS010000001">
    <property type="protein sequence ID" value="KAG5174282.1"/>
    <property type="molecule type" value="Genomic_DNA"/>
</dbReference>
<evidence type="ECO:0000313" key="3">
    <source>
        <dbReference type="EMBL" id="KAG5174282.1"/>
    </source>
</evidence>
<accession>A0A8H7Y8A8</accession>
<keyword evidence="2" id="KW-1133">Transmembrane helix</keyword>
<feature type="transmembrane region" description="Helical" evidence="2">
    <location>
        <begin position="88"/>
        <end position="108"/>
    </location>
</feature>
<reference evidence="3" key="1">
    <citation type="submission" date="2021-02" db="EMBL/GenBank/DDBJ databases">
        <title>Psilocybe cubensis genome.</title>
        <authorList>
            <person name="Mckernan K.J."/>
            <person name="Crawford S."/>
            <person name="Trippe A."/>
            <person name="Kane L.T."/>
            <person name="Mclaughlin S."/>
        </authorList>
    </citation>
    <scope>NUCLEOTIDE SEQUENCE [LARGE SCALE GENOMIC DNA]</scope>
    <source>
        <strain evidence="3">MGC-MH-2018</strain>
    </source>
</reference>
<feature type="region of interest" description="Disordered" evidence="1">
    <location>
        <begin position="196"/>
        <end position="240"/>
    </location>
</feature>
<feature type="compositionally biased region" description="Polar residues" evidence="1">
    <location>
        <begin position="229"/>
        <end position="238"/>
    </location>
</feature>
<dbReference type="OrthoDB" id="2552042at2759"/>
<gene>
    <name evidence="3" type="ORF">JR316_000940</name>
</gene>
<sequence length="321" mass="35573">MKTSKSREYCCCAIPMVNAGIYAVLIEQMVLAIVVGTVAISTPSIVGASNPSFAKWVLAILCYIAAGVQLLGILGVSREKPTVYRRYVTLHGIAITAAFSVGAAWTIMSATRHSTAKAQCIKDFFPPANAQTNVSSEGDTLCTIFPWVDVGIMGGLLIFLALVHIYFFIVLSSYGTSQRRDHDRYDQVYDPAQPLTSAENIPLGEQNDPWDSRPSGEYNYGRQDKNYTHIRNQSSVSASDVLREEYREPKDGFSTVNYGYSGYPQKQEPAYPTNVYTQEAVPTPTNNYYGSPDDHYIERPMQAQPHPAEGSFKRKTPRLPN</sequence>
<feature type="transmembrane region" description="Helical" evidence="2">
    <location>
        <begin position="53"/>
        <end position="76"/>
    </location>
</feature>
<dbReference type="AlphaFoldDB" id="A0A8H7Y8A8"/>